<sequence>MSIRSKFAKNGFTLVELLVVIAIIGVLVALLLPAVQAAREAARRSQCQNNLKQVGLALSNHESAMKIFPTGGTHVGPDIASFSTNGKVNGPDKQGLGWAFQILPYMEQGAVRNLTTTAQIASVYISMYNCPSRRGPTRYADDYGGTQPYLTDYASAQPGTIYKDPGEVWGRQDCGDYGCLAYVKTGMAFSGVIVRTNWVVRDGIPPYSVPGLDPPITVRRIEDGLSNTLVIAEKRLHPSKYDTGDWHDDRGWSDGWDPDTMRSTMFPFRADVDVDPEVDDRAYGYCFGSAHAAIANSVFADGAVHAIKYDIDYQILNRLASRADGEVVDLSSL</sequence>
<accession>A0A5K7XQP1</accession>
<protein>
    <recommendedName>
        <fullName evidence="1">DUF1559 domain-containing protein</fullName>
    </recommendedName>
</protein>
<gene>
    <name evidence="2" type="ORF">PLANPX_5631</name>
</gene>
<dbReference type="InterPro" id="IPR011453">
    <property type="entry name" value="DUF1559"/>
</dbReference>
<dbReference type="NCBIfam" id="TIGR02532">
    <property type="entry name" value="IV_pilin_GFxxxE"/>
    <property type="match status" value="1"/>
</dbReference>
<evidence type="ECO:0000313" key="3">
    <source>
        <dbReference type="Proteomes" id="UP000326837"/>
    </source>
</evidence>
<feature type="domain" description="DUF1559" evidence="1">
    <location>
        <begin position="36"/>
        <end position="312"/>
    </location>
</feature>
<name>A0A5K7XQP1_9BACT</name>
<reference evidence="3" key="1">
    <citation type="submission" date="2019-10" db="EMBL/GenBank/DDBJ databases">
        <title>Lacipirellula parvula gen. nov., sp. nov., representing a lineage of planctomycetes widespread in freshwater anoxic habitats, and description of the family Lacipirellulaceae.</title>
        <authorList>
            <person name="Dedysh S.N."/>
            <person name="Kulichevskaya I.S."/>
            <person name="Beletsky A.V."/>
            <person name="Rakitin A.L."/>
            <person name="Mardanov A.V."/>
            <person name="Ivanova A.A."/>
            <person name="Saltykova V.X."/>
            <person name="Rijpstra W.I.C."/>
            <person name="Sinninghe Damste J.S."/>
            <person name="Ravin N.V."/>
        </authorList>
    </citation>
    <scope>NUCLEOTIDE SEQUENCE [LARGE SCALE GENOMIC DNA]</scope>
    <source>
        <strain evidence="3">PX69</strain>
    </source>
</reference>
<dbReference type="EMBL" id="AP021861">
    <property type="protein sequence ID" value="BBO36019.1"/>
    <property type="molecule type" value="Genomic_DNA"/>
</dbReference>
<dbReference type="SUPFAM" id="SSF54523">
    <property type="entry name" value="Pili subunits"/>
    <property type="match status" value="1"/>
</dbReference>
<dbReference type="InterPro" id="IPR045584">
    <property type="entry name" value="Pilin-like"/>
</dbReference>
<dbReference type="RefSeq" id="WP_152101274.1">
    <property type="nucleotide sequence ID" value="NZ_AP021861.1"/>
</dbReference>
<dbReference type="Pfam" id="PF07596">
    <property type="entry name" value="SBP_bac_10"/>
    <property type="match status" value="1"/>
</dbReference>
<keyword evidence="3" id="KW-1185">Reference proteome</keyword>
<evidence type="ECO:0000313" key="2">
    <source>
        <dbReference type="EMBL" id="BBO36019.1"/>
    </source>
</evidence>
<dbReference type="AlphaFoldDB" id="A0A5K7XQP1"/>
<dbReference type="Gene3D" id="3.30.700.10">
    <property type="entry name" value="Glycoprotein, Type 4 Pilin"/>
    <property type="match status" value="1"/>
</dbReference>
<proteinExistence type="predicted"/>
<dbReference type="Proteomes" id="UP000326837">
    <property type="component" value="Chromosome"/>
</dbReference>
<dbReference type="PANTHER" id="PTHR30093">
    <property type="entry name" value="GENERAL SECRETION PATHWAY PROTEIN G"/>
    <property type="match status" value="1"/>
</dbReference>
<dbReference type="KEGG" id="lpav:PLANPX_5631"/>
<dbReference type="InterPro" id="IPR012902">
    <property type="entry name" value="N_methyl_site"/>
</dbReference>
<evidence type="ECO:0000259" key="1">
    <source>
        <dbReference type="Pfam" id="PF07596"/>
    </source>
</evidence>
<organism evidence="2 3">
    <name type="scientific">Lacipirellula parvula</name>
    <dbReference type="NCBI Taxonomy" id="2650471"/>
    <lineage>
        <taxon>Bacteria</taxon>
        <taxon>Pseudomonadati</taxon>
        <taxon>Planctomycetota</taxon>
        <taxon>Planctomycetia</taxon>
        <taxon>Pirellulales</taxon>
        <taxon>Lacipirellulaceae</taxon>
        <taxon>Lacipirellula</taxon>
    </lineage>
</organism>
<dbReference type="PANTHER" id="PTHR30093:SF2">
    <property type="entry name" value="TYPE II SECRETION SYSTEM PROTEIN H"/>
    <property type="match status" value="1"/>
</dbReference>
<dbReference type="Pfam" id="PF07963">
    <property type="entry name" value="N_methyl"/>
    <property type="match status" value="1"/>
</dbReference>